<dbReference type="OrthoDB" id="9800940at2"/>
<dbReference type="InterPro" id="IPR001279">
    <property type="entry name" value="Metallo-B-lactamas"/>
</dbReference>
<dbReference type="Pfam" id="PF12706">
    <property type="entry name" value="Lactamase_B_2"/>
    <property type="match status" value="1"/>
</dbReference>
<dbReference type="SUPFAM" id="SSF56281">
    <property type="entry name" value="Metallo-hydrolase/oxidoreductase"/>
    <property type="match status" value="1"/>
</dbReference>
<evidence type="ECO:0000313" key="2">
    <source>
        <dbReference type="EMBL" id="KAA1257740.1"/>
    </source>
</evidence>
<dbReference type="EMBL" id="VRLW01000001">
    <property type="protein sequence ID" value="KAA1257740.1"/>
    <property type="molecule type" value="Genomic_DNA"/>
</dbReference>
<feature type="domain" description="Metallo-beta-lactamase" evidence="1">
    <location>
        <begin position="45"/>
        <end position="223"/>
    </location>
</feature>
<gene>
    <name evidence="2" type="ORF">LF1_02300</name>
</gene>
<keyword evidence="3" id="KW-1185">Reference proteome</keyword>
<dbReference type="Gene3D" id="3.60.15.10">
    <property type="entry name" value="Ribonuclease Z/Hydroxyacylglutathione hydrolase-like"/>
    <property type="match status" value="1"/>
</dbReference>
<protein>
    <submittedName>
        <fullName evidence="2">Ribonuclease Z</fullName>
    </submittedName>
</protein>
<dbReference type="GO" id="GO:0042781">
    <property type="term" value="F:3'-tRNA processing endoribonuclease activity"/>
    <property type="evidence" value="ECO:0007669"/>
    <property type="project" value="TreeGrafter"/>
</dbReference>
<accession>A0A5B1CDR9</accession>
<dbReference type="PANTHER" id="PTHR46018:SF2">
    <property type="entry name" value="ZINC PHOSPHODIESTERASE ELAC PROTEIN 1"/>
    <property type="match status" value="1"/>
</dbReference>
<dbReference type="PANTHER" id="PTHR46018">
    <property type="entry name" value="ZINC PHOSPHODIESTERASE ELAC PROTEIN 1"/>
    <property type="match status" value="1"/>
</dbReference>
<evidence type="ECO:0000259" key="1">
    <source>
        <dbReference type="Pfam" id="PF12706"/>
    </source>
</evidence>
<name>A0A5B1CDR9_9BACT</name>
<dbReference type="AlphaFoldDB" id="A0A5B1CDR9"/>
<organism evidence="2 3">
    <name type="scientific">Rubripirellula obstinata</name>
    <dbReference type="NCBI Taxonomy" id="406547"/>
    <lineage>
        <taxon>Bacteria</taxon>
        <taxon>Pseudomonadati</taxon>
        <taxon>Planctomycetota</taxon>
        <taxon>Planctomycetia</taxon>
        <taxon>Pirellulales</taxon>
        <taxon>Pirellulaceae</taxon>
        <taxon>Rubripirellula</taxon>
    </lineage>
</organism>
<reference evidence="2 3" key="1">
    <citation type="submission" date="2019-08" db="EMBL/GenBank/DDBJ databases">
        <title>Deep-cultivation of Planctomycetes and their phenomic and genomic characterization uncovers novel biology.</title>
        <authorList>
            <person name="Wiegand S."/>
            <person name="Jogler M."/>
            <person name="Boedeker C."/>
            <person name="Pinto D."/>
            <person name="Vollmers J."/>
            <person name="Rivas-Marin E."/>
            <person name="Kohn T."/>
            <person name="Peeters S.H."/>
            <person name="Heuer A."/>
            <person name="Rast P."/>
            <person name="Oberbeckmann S."/>
            <person name="Bunk B."/>
            <person name="Jeske O."/>
            <person name="Meyerdierks A."/>
            <person name="Storesund J.E."/>
            <person name="Kallscheuer N."/>
            <person name="Luecker S."/>
            <person name="Lage O.M."/>
            <person name="Pohl T."/>
            <person name="Merkel B.J."/>
            <person name="Hornburger P."/>
            <person name="Mueller R.-W."/>
            <person name="Bruemmer F."/>
            <person name="Labrenz M."/>
            <person name="Spormann A.M."/>
            <person name="Op Den Camp H."/>
            <person name="Overmann J."/>
            <person name="Amann R."/>
            <person name="Jetten M.S.M."/>
            <person name="Mascher T."/>
            <person name="Medema M.H."/>
            <person name="Devos D.P."/>
            <person name="Kaster A.-K."/>
            <person name="Ovreas L."/>
            <person name="Rohde M."/>
            <person name="Galperin M.Y."/>
            <person name="Jogler C."/>
        </authorList>
    </citation>
    <scope>NUCLEOTIDE SEQUENCE [LARGE SCALE GENOMIC DNA]</scope>
    <source>
        <strain evidence="2 3">LF1</strain>
    </source>
</reference>
<evidence type="ECO:0000313" key="3">
    <source>
        <dbReference type="Proteomes" id="UP000322699"/>
    </source>
</evidence>
<sequence>MHLHCLGTAGYHPNETRHTSCYFLPKSGIVLDAGSGAFRLADLIETETLDILLSHAHLDHTLGLTFLLDVLYQCEQRKHSISTVRVWGEAAKLDAVKNNLLSDLIFPADLACEWRPIDDLPSFAIGDCKVVWRAQDHPGGSVAYRLDWAKDDQAKRLVYASDTTGDLSDEHADWSRGADVLLHECYFQNSSATWAEKTGHTWTERVADVAVKSQPKHLLLTHINPLETSEDPVEIEQIRSRLDCEVTLATDHAVIEF</sequence>
<dbReference type="RefSeq" id="WP_068267343.1">
    <property type="nucleotide sequence ID" value="NZ_LWSK01000191.1"/>
</dbReference>
<proteinExistence type="predicted"/>
<dbReference type="Proteomes" id="UP000322699">
    <property type="component" value="Unassembled WGS sequence"/>
</dbReference>
<comment type="caution">
    <text evidence="2">The sequence shown here is derived from an EMBL/GenBank/DDBJ whole genome shotgun (WGS) entry which is preliminary data.</text>
</comment>
<dbReference type="InterPro" id="IPR036866">
    <property type="entry name" value="RibonucZ/Hydroxyglut_hydro"/>
</dbReference>